<dbReference type="Proteomes" id="UP000613066">
    <property type="component" value="Unassembled WGS sequence"/>
</dbReference>
<comment type="caution">
    <text evidence="5">The sequence shown here is derived from an EMBL/GenBank/DDBJ whole genome shotgun (WGS) entry which is preliminary data.</text>
</comment>
<dbReference type="InterPro" id="IPR003006">
    <property type="entry name" value="Ig/MHC_CS"/>
</dbReference>
<feature type="non-terminal residue" evidence="5">
    <location>
        <position position="1"/>
    </location>
</feature>
<evidence type="ECO:0000256" key="3">
    <source>
        <dbReference type="SAM" id="Phobius"/>
    </source>
</evidence>
<keyword evidence="2" id="KW-0325">Glycoprotein</keyword>
<organism evidence="5 6">
    <name type="scientific">Penelope pileata</name>
    <dbReference type="NCBI Taxonomy" id="1118817"/>
    <lineage>
        <taxon>Eukaryota</taxon>
        <taxon>Metazoa</taxon>
        <taxon>Chordata</taxon>
        <taxon>Craniata</taxon>
        <taxon>Vertebrata</taxon>
        <taxon>Euteleostomi</taxon>
        <taxon>Archelosauria</taxon>
        <taxon>Archosauria</taxon>
        <taxon>Dinosauria</taxon>
        <taxon>Saurischia</taxon>
        <taxon>Theropoda</taxon>
        <taxon>Coelurosauria</taxon>
        <taxon>Aves</taxon>
        <taxon>Neognathae</taxon>
        <taxon>Galloanserae</taxon>
        <taxon>Galliformes</taxon>
        <taxon>Cracidae</taxon>
        <taxon>Penelope</taxon>
    </lineage>
</organism>
<dbReference type="InterPro" id="IPR051755">
    <property type="entry name" value="Ig-like_CS_Receptor"/>
</dbReference>
<dbReference type="AlphaFoldDB" id="A0A851NU21"/>
<proteinExistence type="predicted"/>
<dbReference type="EMBL" id="WBMW01003851">
    <property type="protein sequence ID" value="NXC46169.1"/>
    <property type="molecule type" value="Genomic_DNA"/>
</dbReference>
<dbReference type="PANTHER" id="PTHR19971">
    <property type="entry name" value="SIGNAL-REGULATORY PROTEIN BETA"/>
    <property type="match status" value="1"/>
</dbReference>
<keyword evidence="1" id="KW-1015">Disulfide bond</keyword>
<dbReference type="SMART" id="SM00407">
    <property type="entry name" value="IGc1"/>
    <property type="match status" value="1"/>
</dbReference>
<evidence type="ECO:0000259" key="4">
    <source>
        <dbReference type="PROSITE" id="PS50835"/>
    </source>
</evidence>
<evidence type="ECO:0000256" key="1">
    <source>
        <dbReference type="ARBA" id="ARBA00023157"/>
    </source>
</evidence>
<dbReference type="InterPro" id="IPR003597">
    <property type="entry name" value="Ig_C1-set"/>
</dbReference>
<dbReference type="PROSITE" id="PS50835">
    <property type="entry name" value="IG_LIKE"/>
    <property type="match status" value="1"/>
</dbReference>
<keyword evidence="6" id="KW-1185">Reference proteome</keyword>
<dbReference type="InterPro" id="IPR007110">
    <property type="entry name" value="Ig-like_dom"/>
</dbReference>
<dbReference type="Pfam" id="PF07654">
    <property type="entry name" value="C1-set"/>
    <property type="match status" value="1"/>
</dbReference>
<evidence type="ECO:0000256" key="2">
    <source>
        <dbReference type="ARBA" id="ARBA00023180"/>
    </source>
</evidence>
<dbReference type="InterPro" id="IPR036179">
    <property type="entry name" value="Ig-like_dom_sf"/>
</dbReference>
<protein>
    <submittedName>
        <fullName evidence="5">HA11 protein</fullName>
    </submittedName>
</protein>
<dbReference type="SUPFAM" id="SSF48726">
    <property type="entry name" value="Immunoglobulin"/>
    <property type="match status" value="1"/>
</dbReference>
<dbReference type="PROSITE" id="PS00290">
    <property type="entry name" value="IG_MHC"/>
    <property type="match status" value="1"/>
</dbReference>
<evidence type="ECO:0000313" key="5">
    <source>
        <dbReference type="EMBL" id="NXC46169.1"/>
    </source>
</evidence>
<feature type="non-terminal residue" evidence="5">
    <location>
        <position position="147"/>
    </location>
</feature>
<feature type="domain" description="Ig-like" evidence="4">
    <location>
        <begin position="3"/>
        <end position="94"/>
    </location>
</feature>
<dbReference type="CDD" id="cd00098">
    <property type="entry name" value="IgC1"/>
    <property type="match status" value="1"/>
</dbReference>
<accession>A0A851NU21</accession>
<sequence>VSPSVSIVAAPLGAREVNRTVMVTCRVLGFYPGAVNVTWLLNGTELTGSTPQPTETPQGLFDLRSTVTVPVAENSLTFSCRVMHEGKEKTSKVTYGHTTNGPEGPSSCCTAENSAGLLASPGLWLGLLLDKVLVALVLFFLFKRCLP</sequence>
<feature type="transmembrane region" description="Helical" evidence="3">
    <location>
        <begin position="123"/>
        <end position="142"/>
    </location>
</feature>
<gene>
    <name evidence="5" type="primary">H2d1</name>
    <name evidence="5" type="ORF">PENPIL_R10644</name>
</gene>
<evidence type="ECO:0000313" key="6">
    <source>
        <dbReference type="Proteomes" id="UP000613066"/>
    </source>
</evidence>
<dbReference type="InterPro" id="IPR013783">
    <property type="entry name" value="Ig-like_fold"/>
</dbReference>
<keyword evidence="3" id="KW-1133">Transmembrane helix</keyword>
<keyword evidence="3" id="KW-0812">Transmembrane</keyword>
<dbReference type="OrthoDB" id="6370831at2759"/>
<dbReference type="Gene3D" id="2.60.40.10">
    <property type="entry name" value="Immunoglobulins"/>
    <property type="match status" value="1"/>
</dbReference>
<keyword evidence="3" id="KW-0472">Membrane</keyword>
<name>A0A851NU21_9GALL</name>
<reference evidence="5" key="1">
    <citation type="submission" date="2019-09" db="EMBL/GenBank/DDBJ databases">
        <title>Bird 10,000 Genomes (B10K) Project - Family phase.</title>
        <authorList>
            <person name="Zhang G."/>
        </authorList>
    </citation>
    <scope>NUCLEOTIDE SEQUENCE</scope>
    <source>
        <strain evidence="5">B10K-DU-001-08</strain>
        <tissue evidence="5">Muscle</tissue>
    </source>
</reference>